<dbReference type="PROSITE" id="PS50035">
    <property type="entry name" value="PLD"/>
    <property type="match status" value="1"/>
</dbReference>
<gene>
    <name evidence="4" type="ORF">MAN_05844</name>
</gene>
<dbReference type="Gene3D" id="3.30.870.10">
    <property type="entry name" value="Endonuclease Chain A"/>
    <property type="match status" value="3"/>
</dbReference>
<dbReference type="GO" id="GO:0017005">
    <property type="term" value="F:3'-tyrosyl-DNA phosphodiesterase activity"/>
    <property type="evidence" value="ECO:0007669"/>
    <property type="project" value="TreeGrafter"/>
</dbReference>
<dbReference type="GO" id="GO:0006281">
    <property type="term" value="P:DNA repair"/>
    <property type="evidence" value="ECO:0007669"/>
    <property type="project" value="InterPro"/>
</dbReference>
<dbReference type="PANTHER" id="PTHR12415:SF4">
    <property type="entry name" value="TYROSYL-DNA PHOSPHODIESTERASE DOMAIN-CONTAINING PROTEIN"/>
    <property type="match status" value="1"/>
</dbReference>
<dbReference type="GO" id="GO:0003697">
    <property type="term" value="F:single-stranded DNA binding"/>
    <property type="evidence" value="ECO:0007669"/>
    <property type="project" value="TreeGrafter"/>
</dbReference>
<reference evidence="4 5" key="1">
    <citation type="journal article" date="2014" name="Proc. Natl. Acad. Sci. U.S.A.">
        <title>Trajectory and genomic determinants of fungal-pathogen speciation and host adaptation.</title>
        <authorList>
            <person name="Hu X."/>
            <person name="Xiao G."/>
            <person name="Zheng P."/>
            <person name="Shang Y."/>
            <person name="Su Y."/>
            <person name="Zhang X."/>
            <person name="Liu X."/>
            <person name="Zhan S."/>
            <person name="St Leger R.J."/>
            <person name="Wang C."/>
        </authorList>
    </citation>
    <scope>NUCLEOTIDE SEQUENCE [LARGE SCALE GENOMIC DNA]</scope>
    <source>
        <strain evidence="4 5">ARSEF 549</strain>
    </source>
</reference>
<dbReference type="InterPro" id="IPR001736">
    <property type="entry name" value="PLipase_D/transphosphatidylase"/>
</dbReference>
<organism evidence="4 5">
    <name type="scientific">Metarhizium anisopliae (strain ARSEF 549)</name>
    <dbReference type="NCBI Taxonomy" id="3151832"/>
    <lineage>
        <taxon>Eukaryota</taxon>
        <taxon>Fungi</taxon>
        <taxon>Dikarya</taxon>
        <taxon>Ascomycota</taxon>
        <taxon>Pezizomycotina</taxon>
        <taxon>Sordariomycetes</taxon>
        <taxon>Hypocreomycetidae</taxon>
        <taxon>Hypocreales</taxon>
        <taxon>Clavicipitaceae</taxon>
        <taxon>Metarhizium</taxon>
    </lineage>
</organism>
<protein>
    <submittedName>
        <fullName evidence="4">Tyrosyl-DNA phosphodiesterase domain-containing protein</fullName>
    </submittedName>
</protein>
<proteinExistence type="predicted"/>
<feature type="non-terminal residue" evidence="4">
    <location>
        <position position="1"/>
    </location>
</feature>
<evidence type="ECO:0000256" key="2">
    <source>
        <dbReference type="SAM" id="MobiDB-lite"/>
    </source>
</evidence>
<dbReference type="GO" id="GO:0003690">
    <property type="term" value="F:double-stranded DNA binding"/>
    <property type="evidence" value="ECO:0007669"/>
    <property type="project" value="TreeGrafter"/>
</dbReference>
<dbReference type="Proteomes" id="UP000031186">
    <property type="component" value="Unassembled WGS sequence"/>
</dbReference>
<feature type="site" description="Interaction with DNA" evidence="1">
    <location>
        <position position="387"/>
    </location>
</feature>
<feature type="region of interest" description="Disordered" evidence="2">
    <location>
        <begin position="1"/>
        <end position="47"/>
    </location>
</feature>
<accession>A0A0B4F2V8</accession>
<dbReference type="EMBL" id="AZNF01000007">
    <property type="protein sequence ID" value="KID64833.1"/>
    <property type="molecule type" value="Genomic_DNA"/>
</dbReference>
<keyword evidence="5" id="KW-1185">Reference proteome</keyword>
<feature type="domain" description="PLD phosphodiesterase" evidence="3">
    <location>
        <begin position="351"/>
        <end position="390"/>
    </location>
</feature>
<comment type="caution">
    <text evidence="4">The sequence shown here is derived from an EMBL/GenBank/DDBJ whole genome shotgun (WGS) entry which is preliminary data.</text>
</comment>
<name>A0A0B4F2V8_METAF</name>
<dbReference type="OrthoDB" id="47785at2759"/>
<feature type="compositionally biased region" description="Basic and acidic residues" evidence="2">
    <location>
        <begin position="23"/>
        <end position="37"/>
    </location>
</feature>
<dbReference type="HOGENOM" id="CLU_007773_2_0_1"/>
<evidence type="ECO:0000313" key="4">
    <source>
        <dbReference type="EMBL" id="KID64833.1"/>
    </source>
</evidence>
<dbReference type="PANTHER" id="PTHR12415">
    <property type="entry name" value="TYROSYL-DNA PHOSPHODIESTERASE 1"/>
    <property type="match status" value="1"/>
</dbReference>
<evidence type="ECO:0000256" key="1">
    <source>
        <dbReference type="PIRSR" id="PIRSR610347-3"/>
    </source>
</evidence>
<dbReference type="Pfam" id="PF06087">
    <property type="entry name" value="Tyr-DNA_phospho"/>
    <property type="match status" value="3"/>
</dbReference>
<dbReference type="SUPFAM" id="SSF56024">
    <property type="entry name" value="Phospholipase D/nuclease"/>
    <property type="match status" value="2"/>
</dbReference>
<dbReference type="GO" id="GO:0005634">
    <property type="term" value="C:nucleus"/>
    <property type="evidence" value="ECO:0007669"/>
    <property type="project" value="InterPro"/>
</dbReference>
<dbReference type="InterPro" id="IPR010347">
    <property type="entry name" value="Tdp1"/>
</dbReference>
<dbReference type="VEuPathDB" id="FungiDB:MAN_05844"/>
<evidence type="ECO:0000313" key="5">
    <source>
        <dbReference type="Proteomes" id="UP000031186"/>
    </source>
</evidence>
<dbReference type="AlphaFoldDB" id="A0A0B4F2V8"/>
<sequence length="524" mass="59853">MAANEEQESDQLKSSITLPLQERMGKKDEDVSRHSDIPQRPPFSLGSLNRKKMEEERLARIATKRHRIICDEEDAVEIPEPKRVAIPAMNHTFAETTVPFPRGTVKRTWALGYDRSPDDIKIEEVLQRDRLLLALFSSFQWDEAWLLSKIDTSRTKILLAAFASDDAQILKFPDYLRIVISSGNLVPYDWGETGVMENMVFLIDLPLKTANDIGPTSTLFFTHLQHYLRAMGVDNSMIDSLSKYDFSGTENIGFVYSISKTWKPPKRVSISGWHYTTLVRVRRAGMDKSELKHVGAGPSQRSTWSELQNNFRIYFPTHETVIKSRGGKNEKWWRASTFPTELMRDCVSTRDGLLMHTKIILVRHKISPEAGTNEKLAWAYIGSANLSESAWGRVVTDRASGQEKMMCRNWECGVVLPVRAFEQGSGPVDMNVFQGTIPIPMQVPGRSASQRQGRRVRHSLWIHDMRRVMFSRACIEIGRTSIDDMEIAEGYWIETPLWRIKGTRVPRYYVPIVLRVNGGQTDCS</sequence>
<evidence type="ECO:0000259" key="3">
    <source>
        <dbReference type="PROSITE" id="PS50035"/>
    </source>
</evidence>